<dbReference type="AlphaFoldDB" id="A0A2H0V319"/>
<dbReference type="InterPro" id="IPR016185">
    <property type="entry name" value="PreATP-grasp_dom_sf"/>
</dbReference>
<proteinExistence type="inferred from homology"/>
<evidence type="ECO:0000313" key="18">
    <source>
        <dbReference type="Proteomes" id="UP000228626"/>
    </source>
</evidence>
<comment type="cofactor">
    <cofactor evidence="1">
        <name>Mn(2+)</name>
        <dbReference type="ChEBI" id="CHEBI:29035"/>
    </cofactor>
</comment>
<evidence type="ECO:0000256" key="6">
    <source>
        <dbReference type="ARBA" id="ARBA00022723"/>
    </source>
</evidence>
<dbReference type="Pfam" id="PF01071">
    <property type="entry name" value="GARS_A"/>
    <property type="match status" value="1"/>
</dbReference>
<dbReference type="Proteomes" id="UP000228626">
    <property type="component" value="Unassembled WGS sequence"/>
</dbReference>
<dbReference type="Pfam" id="PF02843">
    <property type="entry name" value="GARS_C"/>
    <property type="match status" value="1"/>
</dbReference>
<evidence type="ECO:0000256" key="12">
    <source>
        <dbReference type="ARBA" id="ARBA00042242"/>
    </source>
</evidence>
<evidence type="ECO:0000256" key="14">
    <source>
        <dbReference type="HAMAP-Rule" id="MF_00138"/>
    </source>
</evidence>
<dbReference type="Gene3D" id="3.90.600.10">
    <property type="entry name" value="Phosphoribosylglycinamide synthetase, C-terminal domain"/>
    <property type="match status" value="1"/>
</dbReference>
<dbReference type="PROSITE" id="PS00184">
    <property type="entry name" value="GARS"/>
    <property type="match status" value="1"/>
</dbReference>
<comment type="pathway">
    <text evidence="3 14">Purine metabolism; IMP biosynthesis via de novo pathway; N(1)-(5-phospho-D-ribosyl)glycinamide from 5-phospho-alpha-D-ribose 1-diphosphate: step 2/2.</text>
</comment>
<evidence type="ECO:0000256" key="2">
    <source>
        <dbReference type="ARBA" id="ARBA00001946"/>
    </source>
</evidence>
<dbReference type="SMART" id="SM01209">
    <property type="entry name" value="GARS_A"/>
    <property type="match status" value="1"/>
</dbReference>
<accession>A0A2H0V319</accession>
<dbReference type="InterPro" id="IPR037123">
    <property type="entry name" value="PRibGlycinamide_synth_C_sf"/>
</dbReference>
<keyword evidence="5 14" id="KW-0436">Ligase</keyword>
<sequence>MKVFVIGGGGREHALVWKISQSGLLSPNGLFCAPGNPGIAQYATCLSDLDISNNQAVVKWCQNNAIGLVVVGPEVPLANGLADALKEAGILCFGPTQDAARVESSKIWSKNLMAKKRISTAPWAFFSNAEEAKRYVQHYPNGQCVVKADGLCGGKGAIVCDILREAEEAIDLIMVRRKFGDAGKFVVIEKKFSGPELSILAVTDGKHIVVLPPSQDHKRLLENDHGLNTGGMGAYSPVPIVTDELLQEIIETILRPAILGMEQEGCPYRGVLYAGLMLVGDEPKPVVIEFNCRFGDPETQVVLPVINEDILPLLVAAAEGNLSGDRIIPASGNALCVVMASNGYPGPYEIGKKITGLPEVIKEFDGRVIVFHAGTAEKNGETITAGGRVFGVTGLGVDLNQAYARAYAAVLKIHLEGGAQYRGDIGFRK</sequence>
<dbReference type="Gene3D" id="3.40.50.20">
    <property type="match status" value="1"/>
</dbReference>
<evidence type="ECO:0000256" key="3">
    <source>
        <dbReference type="ARBA" id="ARBA00005174"/>
    </source>
</evidence>
<dbReference type="GO" id="GO:0006189">
    <property type="term" value="P:'de novo' IMP biosynthetic process"/>
    <property type="evidence" value="ECO:0007669"/>
    <property type="project" value="UniProtKB-UniRule"/>
</dbReference>
<dbReference type="GO" id="GO:0005524">
    <property type="term" value="F:ATP binding"/>
    <property type="evidence" value="ECO:0007669"/>
    <property type="project" value="UniProtKB-UniRule"/>
</dbReference>
<dbReference type="FunFam" id="3.30.470.20:FF:000018">
    <property type="entry name" value="Trifunctional purine biosynthetic protein adenosine-3"/>
    <property type="match status" value="1"/>
</dbReference>
<evidence type="ECO:0000256" key="13">
    <source>
        <dbReference type="ARBA" id="ARBA00042864"/>
    </source>
</evidence>
<comment type="similarity">
    <text evidence="11 14">Belongs to the GARS family.</text>
</comment>
<dbReference type="GO" id="GO:0046872">
    <property type="term" value="F:metal ion binding"/>
    <property type="evidence" value="ECO:0007669"/>
    <property type="project" value="UniProtKB-KW"/>
</dbReference>
<evidence type="ECO:0000313" key="17">
    <source>
        <dbReference type="EMBL" id="PIR93483.1"/>
    </source>
</evidence>
<evidence type="ECO:0000259" key="16">
    <source>
        <dbReference type="PROSITE" id="PS50975"/>
    </source>
</evidence>
<dbReference type="InterPro" id="IPR011054">
    <property type="entry name" value="Rudment_hybrid_motif"/>
</dbReference>
<dbReference type="InterPro" id="IPR020560">
    <property type="entry name" value="PRibGlycinamide_synth_C-dom"/>
</dbReference>
<keyword evidence="10" id="KW-0464">Manganese</keyword>
<dbReference type="InterPro" id="IPR000115">
    <property type="entry name" value="PRibGlycinamide_synth"/>
</dbReference>
<dbReference type="InterPro" id="IPR011761">
    <property type="entry name" value="ATP-grasp"/>
</dbReference>
<dbReference type="HAMAP" id="MF_00138">
    <property type="entry name" value="GARS"/>
    <property type="match status" value="1"/>
</dbReference>
<evidence type="ECO:0000256" key="11">
    <source>
        <dbReference type="ARBA" id="ARBA00038345"/>
    </source>
</evidence>
<dbReference type="EC" id="6.3.4.13" evidence="4 14"/>
<evidence type="ECO:0000256" key="7">
    <source>
        <dbReference type="ARBA" id="ARBA00022741"/>
    </source>
</evidence>
<comment type="caution">
    <text evidence="17">The sequence shown here is derived from an EMBL/GenBank/DDBJ whole genome shotgun (WGS) entry which is preliminary data.</text>
</comment>
<dbReference type="SUPFAM" id="SSF52440">
    <property type="entry name" value="PreATP-grasp domain"/>
    <property type="match status" value="1"/>
</dbReference>
<evidence type="ECO:0000256" key="1">
    <source>
        <dbReference type="ARBA" id="ARBA00001936"/>
    </source>
</evidence>
<dbReference type="InterPro" id="IPR020562">
    <property type="entry name" value="PRibGlycinamide_synth_N"/>
</dbReference>
<reference evidence="18" key="1">
    <citation type="submission" date="2017-09" db="EMBL/GenBank/DDBJ databases">
        <title>Depth-based differentiation of microbial function through sediment-hosted aquifers and enrichment of novel symbionts in the deep terrestrial subsurface.</title>
        <authorList>
            <person name="Probst A.J."/>
            <person name="Ladd B."/>
            <person name="Jarett J.K."/>
            <person name="Geller-Mcgrath D.E."/>
            <person name="Sieber C.M.K."/>
            <person name="Emerson J.B."/>
            <person name="Anantharaman K."/>
            <person name="Thomas B.C."/>
            <person name="Malmstrom R."/>
            <person name="Stieglmeier M."/>
            <person name="Klingl A."/>
            <person name="Woyke T."/>
            <person name="Ryan C.M."/>
            <person name="Banfield J.F."/>
        </authorList>
    </citation>
    <scope>NUCLEOTIDE SEQUENCE [LARGE SCALE GENOMIC DNA]</scope>
</reference>
<keyword evidence="8 14" id="KW-0658">Purine biosynthesis</keyword>
<dbReference type="PANTHER" id="PTHR43472">
    <property type="entry name" value="PHOSPHORIBOSYLAMINE--GLYCINE LIGASE"/>
    <property type="match status" value="1"/>
</dbReference>
<dbReference type="InterPro" id="IPR020559">
    <property type="entry name" value="PRibGlycinamide_synth_CS"/>
</dbReference>
<dbReference type="SMART" id="SM01210">
    <property type="entry name" value="GARS_C"/>
    <property type="match status" value="1"/>
</dbReference>
<dbReference type="InterPro" id="IPR020561">
    <property type="entry name" value="PRibGlycinamid_synth_ATP-grasp"/>
</dbReference>
<dbReference type="EMBL" id="PFAR01000006">
    <property type="protein sequence ID" value="PIR93483.1"/>
    <property type="molecule type" value="Genomic_DNA"/>
</dbReference>
<feature type="domain" description="ATP-grasp" evidence="16">
    <location>
        <begin position="110"/>
        <end position="319"/>
    </location>
</feature>
<dbReference type="SUPFAM" id="SSF56059">
    <property type="entry name" value="Glutathione synthetase ATP-binding domain-like"/>
    <property type="match status" value="1"/>
</dbReference>
<keyword evidence="6" id="KW-0479">Metal-binding</keyword>
<keyword evidence="9 15" id="KW-0067">ATP-binding</keyword>
<dbReference type="GO" id="GO:0009113">
    <property type="term" value="P:purine nucleobase biosynthetic process"/>
    <property type="evidence" value="ECO:0007669"/>
    <property type="project" value="InterPro"/>
</dbReference>
<dbReference type="GO" id="GO:0004637">
    <property type="term" value="F:phosphoribosylamine-glycine ligase activity"/>
    <property type="evidence" value="ECO:0007669"/>
    <property type="project" value="UniProtKB-UniRule"/>
</dbReference>
<dbReference type="SUPFAM" id="SSF51246">
    <property type="entry name" value="Rudiment single hybrid motif"/>
    <property type="match status" value="1"/>
</dbReference>
<dbReference type="PROSITE" id="PS50975">
    <property type="entry name" value="ATP_GRASP"/>
    <property type="match status" value="1"/>
</dbReference>
<name>A0A2H0V319_9BACT</name>
<dbReference type="Gene3D" id="3.30.470.20">
    <property type="entry name" value="ATP-grasp fold, B domain"/>
    <property type="match status" value="1"/>
</dbReference>
<organism evidence="17 18">
    <name type="scientific">Candidatus Falkowbacteria bacterium CG10_big_fil_rev_8_21_14_0_10_43_10</name>
    <dbReference type="NCBI Taxonomy" id="1974567"/>
    <lineage>
        <taxon>Bacteria</taxon>
        <taxon>Candidatus Falkowiibacteriota</taxon>
    </lineage>
</organism>
<evidence type="ECO:0000256" key="9">
    <source>
        <dbReference type="ARBA" id="ARBA00022840"/>
    </source>
</evidence>
<dbReference type="Pfam" id="PF02844">
    <property type="entry name" value="GARS_N"/>
    <property type="match status" value="1"/>
</dbReference>
<evidence type="ECO:0000256" key="10">
    <source>
        <dbReference type="ARBA" id="ARBA00023211"/>
    </source>
</evidence>
<comment type="catalytic activity">
    <reaction evidence="14">
        <text>5-phospho-beta-D-ribosylamine + glycine + ATP = N(1)-(5-phospho-beta-D-ribosyl)glycinamide + ADP + phosphate + H(+)</text>
        <dbReference type="Rhea" id="RHEA:17453"/>
        <dbReference type="ChEBI" id="CHEBI:15378"/>
        <dbReference type="ChEBI" id="CHEBI:30616"/>
        <dbReference type="ChEBI" id="CHEBI:43474"/>
        <dbReference type="ChEBI" id="CHEBI:57305"/>
        <dbReference type="ChEBI" id="CHEBI:58681"/>
        <dbReference type="ChEBI" id="CHEBI:143788"/>
        <dbReference type="ChEBI" id="CHEBI:456216"/>
        <dbReference type="EC" id="6.3.4.13"/>
    </reaction>
</comment>
<dbReference type="PANTHER" id="PTHR43472:SF1">
    <property type="entry name" value="PHOSPHORIBOSYLAMINE--GLYCINE LIGASE, CHLOROPLASTIC"/>
    <property type="match status" value="1"/>
</dbReference>
<comment type="cofactor">
    <cofactor evidence="2">
        <name>Mg(2+)</name>
        <dbReference type="ChEBI" id="CHEBI:18420"/>
    </cofactor>
</comment>
<keyword evidence="7 15" id="KW-0547">Nucleotide-binding</keyword>
<evidence type="ECO:0000256" key="4">
    <source>
        <dbReference type="ARBA" id="ARBA00013255"/>
    </source>
</evidence>
<evidence type="ECO:0000256" key="15">
    <source>
        <dbReference type="PROSITE-ProRule" id="PRU00409"/>
    </source>
</evidence>
<dbReference type="UniPathway" id="UPA00074">
    <property type="reaction ID" value="UER00125"/>
</dbReference>
<dbReference type="Gene3D" id="3.30.1490.20">
    <property type="entry name" value="ATP-grasp fold, A domain"/>
    <property type="match status" value="1"/>
</dbReference>
<protein>
    <recommendedName>
        <fullName evidence="4 14">Phosphoribosylamine--glycine ligase</fullName>
        <ecNumber evidence="4 14">6.3.4.13</ecNumber>
    </recommendedName>
    <alternativeName>
        <fullName evidence="14">GARS</fullName>
    </alternativeName>
    <alternativeName>
        <fullName evidence="12 14">Glycinamide ribonucleotide synthetase</fullName>
    </alternativeName>
    <alternativeName>
        <fullName evidence="13 14">Phosphoribosylglycinamide synthetase</fullName>
    </alternativeName>
</protein>
<gene>
    <name evidence="14" type="primary">purD</name>
    <name evidence="17" type="ORF">COT99_00460</name>
</gene>
<dbReference type="NCBIfam" id="TIGR00877">
    <property type="entry name" value="purD"/>
    <property type="match status" value="1"/>
</dbReference>
<dbReference type="InterPro" id="IPR013815">
    <property type="entry name" value="ATP_grasp_subdomain_1"/>
</dbReference>
<evidence type="ECO:0000256" key="8">
    <source>
        <dbReference type="ARBA" id="ARBA00022755"/>
    </source>
</evidence>
<evidence type="ECO:0000256" key="5">
    <source>
        <dbReference type="ARBA" id="ARBA00022598"/>
    </source>
</evidence>